<feature type="compositionally biased region" description="Low complexity" evidence="9">
    <location>
        <begin position="201"/>
        <end position="219"/>
    </location>
</feature>
<feature type="repeat" description="ANK" evidence="6">
    <location>
        <begin position="1609"/>
        <end position="1641"/>
    </location>
</feature>
<dbReference type="SMART" id="SM00129">
    <property type="entry name" value="KISc"/>
    <property type="match status" value="1"/>
</dbReference>
<dbReference type="PANTHER" id="PTHR47968">
    <property type="entry name" value="CENTROMERE PROTEIN E"/>
    <property type="match status" value="1"/>
</dbReference>
<feature type="compositionally biased region" description="Low complexity" evidence="9">
    <location>
        <begin position="1073"/>
        <end position="1082"/>
    </location>
</feature>
<feature type="compositionally biased region" description="Polar residues" evidence="9">
    <location>
        <begin position="1814"/>
        <end position="1834"/>
    </location>
</feature>
<evidence type="ECO:0000256" key="6">
    <source>
        <dbReference type="PROSITE-ProRule" id="PRU00023"/>
    </source>
</evidence>
<feature type="region of interest" description="Disordered" evidence="9">
    <location>
        <begin position="839"/>
        <end position="869"/>
    </location>
</feature>
<feature type="compositionally biased region" description="Low complexity" evidence="9">
    <location>
        <begin position="3134"/>
        <end position="3146"/>
    </location>
</feature>
<evidence type="ECO:0000256" key="1">
    <source>
        <dbReference type="ARBA" id="ARBA00022701"/>
    </source>
</evidence>
<evidence type="ECO:0000256" key="3">
    <source>
        <dbReference type="ARBA" id="ARBA00022840"/>
    </source>
</evidence>
<dbReference type="PROSITE" id="PS50297">
    <property type="entry name" value="ANK_REP_REGION"/>
    <property type="match status" value="2"/>
</dbReference>
<name>A0A4T0TKN9_9BASI</name>
<evidence type="ECO:0000313" key="11">
    <source>
        <dbReference type="EMBL" id="TIC65497.1"/>
    </source>
</evidence>
<dbReference type="Gene3D" id="1.25.40.180">
    <property type="match status" value="2"/>
</dbReference>
<feature type="compositionally biased region" description="Basic and acidic residues" evidence="9">
    <location>
        <begin position="2097"/>
        <end position="2110"/>
    </location>
</feature>
<dbReference type="InterPro" id="IPR019821">
    <property type="entry name" value="Kinesin_motor_CS"/>
</dbReference>
<dbReference type="InterPro" id="IPR016024">
    <property type="entry name" value="ARM-type_fold"/>
</dbReference>
<dbReference type="InterPro" id="IPR036211">
    <property type="entry name" value="eIF4G_eIF4E-bd_sf"/>
</dbReference>
<feature type="region of interest" description="Disordered" evidence="9">
    <location>
        <begin position="571"/>
        <end position="681"/>
    </location>
</feature>
<dbReference type="Gene3D" id="3.40.50.720">
    <property type="entry name" value="NAD(P)-binding Rossmann-like Domain"/>
    <property type="match status" value="1"/>
</dbReference>
<dbReference type="SUPFAM" id="SSF81995">
    <property type="entry name" value="beta-sandwich domain of Sec23/24"/>
    <property type="match status" value="1"/>
</dbReference>
<feature type="compositionally biased region" description="Polar residues" evidence="9">
    <location>
        <begin position="3156"/>
        <end position="3166"/>
    </location>
</feature>
<protein>
    <recommendedName>
        <fullName evidence="10">Kinesin motor domain-containing protein</fullName>
    </recommendedName>
</protein>
<dbReference type="SUPFAM" id="SSF51735">
    <property type="entry name" value="NAD(P)-binding Rossmann-fold domains"/>
    <property type="match status" value="1"/>
</dbReference>
<evidence type="ECO:0000313" key="12">
    <source>
        <dbReference type="Proteomes" id="UP000310708"/>
    </source>
</evidence>
<feature type="region of interest" description="Disordered" evidence="9">
    <location>
        <begin position="3019"/>
        <end position="3321"/>
    </location>
</feature>
<keyword evidence="2 7" id="KW-0547">Nucleotide-binding</keyword>
<feature type="compositionally biased region" description="Low complexity" evidence="9">
    <location>
        <begin position="1932"/>
        <end position="1943"/>
    </location>
</feature>
<feature type="compositionally biased region" description="Polar residues" evidence="9">
    <location>
        <begin position="1864"/>
        <end position="1878"/>
    </location>
</feature>
<comment type="similarity">
    <text evidence="7">Belongs to the TRAFAC class myosin-kinesin ATPase superfamily. Kinesin family.</text>
</comment>
<evidence type="ECO:0000256" key="9">
    <source>
        <dbReference type="SAM" id="MobiDB-lite"/>
    </source>
</evidence>
<dbReference type="Pfam" id="PF02854">
    <property type="entry name" value="MIF4G"/>
    <property type="match status" value="2"/>
</dbReference>
<feature type="binding site" evidence="7">
    <location>
        <begin position="2413"/>
        <end position="2420"/>
    </location>
    <ligand>
        <name>ATP</name>
        <dbReference type="ChEBI" id="CHEBI:30616"/>
    </ligand>
</feature>
<comment type="caution">
    <text evidence="11">The sequence shown here is derived from an EMBL/GenBank/DDBJ whole genome shotgun (WGS) entry which is preliminary data.</text>
</comment>
<keyword evidence="1" id="KW-0493">Microtubule</keyword>
<feature type="compositionally biased region" description="Polar residues" evidence="9">
    <location>
        <begin position="2124"/>
        <end position="2158"/>
    </location>
</feature>
<feature type="compositionally biased region" description="Polar residues" evidence="9">
    <location>
        <begin position="154"/>
        <end position="168"/>
    </location>
</feature>
<feature type="compositionally biased region" description="Basic and acidic residues" evidence="9">
    <location>
        <begin position="3038"/>
        <end position="3053"/>
    </location>
</feature>
<feature type="compositionally biased region" description="Polar residues" evidence="9">
    <location>
        <begin position="3062"/>
        <end position="3073"/>
    </location>
</feature>
<feature type="compositionally biased region" description="Low complexity" evidence="9">
    <location>
        <begin position="2112"/>
        <end position="2123"/>
    </location>
</feature>
<evidence type="ECO:0000256" key="4">
    <source>
        <dbReference type="ARBA" id="ARBA00023054"/>
    </source>
</evidence>
<feature type="domain" description="Kinesin motor" evidence="10">
    <location>
        <begin position="2327"/>
        <end position="2656"/>
    </location>
</feature>
<feature type="compositionally biased region" description="Polar residues" evidence="9">
    <location>
        <begin position="1975"/>
        <end position="1998"/>
    </location>
</feature>
<dbReference type="Pfam" id="PF01370">
    <property type="entry name" value="Epimerase"/>
    <property type="match status" value="1"/>
</dbReference>
<feature type="compositionally biased region" description="Basic and acidic residues" evidence="9">
    <location>
        <begin position="1955"/>
        <end position="1964"/>
    </location>
</feature>
<evidence type="ECO:0000256" key="2">
    <source>
        <dbReference type="ARBA" id="ARBA00022741"/>
    </source>
</evidence>
<feature type="region of interest" description="Disordered" evidence="9">
    <location>
        <begin position="1759"/>
        <end position="1796"/>
    </location>
</feature>
<evidence type="ECO:0000256" key="5">
    <source>
        <dbReference type="ARBA" id="ARBA00023175"/>
    </source>
</evidence>
<feature type="compositionally biased region" description="Basic and acidic residues" evidence="9">
    <location>
        <begin position="335"/>
        <end position="422"/>
    </location>
</feature>
<dbReference type="CDD" id="cd05271">
    <property type="entry name" value="NDUFA9_like_SDR_a"/>
    <property type="match status" value="1"/>
</dbReference>
<feature type="region of interest" description="Disordered" evidence="9">
    <location>
        <begin position="984"/>
        <end position="1177"/>
    </location>
</feature>
<organism evidence="11 12">
    <name type="scientific">Wallemia mellicola</name>
    <dbReference type="NCBI Taxonomy" id="1708541"/>
    <lineage>
        <taxon>Eukaryota</taxon>
        <taxon>Fungi</taxon>
        <taxon>Dikarya</taxon>
        <taxon>Basidiomycota</taxon>
        <taxon>Wallemiomycotina</taxon>
        <taxon>Wallemiomycetes</taxon>
        <taxon>Wallemiales</taxon>
        <taxon>Wallemiaceae</taxon>
        <taxon>Wallemia</taxon>
    </lineage>
</organism>
<dbReference type="SUPFAM" id="SSF52540">
    <property type="entry name" value="P-loop containing nucleoside triphosphate hydrolases"/>
    <property type="match status" value="1"/>
</dbReference>
<feature type="compositionally biased region" description="Low complexity" evidence="9">
    <location>
        <begin position="1912"/>
        <end position="1924"/>
    </location>
</feature>
<dbReference type="Pfam" id="PF00023">
    <property type="entry name" value="Ank"/>
    <property type="match status" value="1"/>
</dbReference>
<feature type="compositionally biased region" description="Pro residues" evidence="9">
    <location>
        <begin position="3100"/>
        <end position="3112"/>
    </location>
</feature>
<feature type="compositionally biased region" description="Basic and acidic residues" evidence="9">
    <location>
        <begin position="840"/>
        <end position="869"/>
    </location>
</feature>
<keyword evidence="4 8" id="KW-0175">Coiled coil</keyword>
<dbReference type="GO" id="GO:0005874">
    <property type="term" value="C:microtubule"/>
    <property type="evidence" value="ECO:0007669"/>
    <property type="project" value="UniProtKB-KW"/>
</dbReference>
<feature type="compositionally biased region" description="Polar residues" evidence="9">
    <location>
        <begin position="1119"/>
        <end position="1128"/>
    </location>
</feature>
<feature type="compositionally biased region" description="Basic and acidic residues" evidence="9">
    <location>
        <begin position="447"/>
        <end position="461"/>
    </location>
</feature>
<dbReference type="GO" id="GO:0008017">
    <property type="term" value="F:microtubule binding"/>
    <property type="evidence" value="ECO:0007669"/>
    <property type="project" value="InterPro"/>
</dbReference>
<dbReference type="Pfam" id="PF12796">
    <property type="entry name" value="Ank_2"/>
    <property type="match status" value="1"/>
</dbReference>
<keyword evidence="5 7" id="KW-0505">Motor protein</keyword>
<dbReference type="InterPro" id="IPR027640">
    <property type="entry name" value="Kinesin-like_fam"/>
</dbReference>
<dbReference type="SMART" id="SM00248">
    <property type="entry name" value="ANK"/>
    <property type="match status" value="3"/>
</dbReference>
<feature type="compositionally biased region" description="Polar residues" evidence="9">
    <location>
        <begin position="501"/>
        <end position="510"/>
    </location>
</feature>
<keyword evidence="6" id="KW-0040">ANK repeat</keyword>
<dbReference type="InterPro" id="IPR036291">
    <property type="entry name" value="NAD(P)-bd_dom_sf"/>
</dbReference>
<feature type="compositionally biased region" description="Low complexity" evidence="9">
    <location>
        <begin position="1999"/>
        <end position="2025"/>
    </location>
</feature>
<feature type="repeat" description="ANK" evidence="6">
    <location>
        <begin position="1665"/>
        <end position="1697"/>
    </location>
</feature>
<dbReference type="InterPro" id="IPR036770">
    <property type="entry name" value="Ankyrin_rpt-contain_sf"/>
</dbReference>
<dbReference type="CDD" id="cd01370">
    <property type="entry name" value="KISc_KIP3_like"/>
    <property type="match status" value="1"/>
</dbReference>
<reference evidence="11 12" key="1">
    <citation type="submission" date="2019-03" db="EMBL/GenBank/DDBJ databases">
        <title>Sequencing 25 genomes of Wallemia mellicola.</title>
        <authorList>
            <person name="Gostincar C."/>
        </authorList>
    </citation>
    <scope>NUCLEOTIDE SEQUENCE [LARGE SCALE GENOMIC DNA]</scope>
    <source>
        <strain evidence="11 12">EXF-757</strain>
    </source>
</reference>
<dbReference type="PANTHER" id="PTHR47968:SF13">
    <property type="entry name" value="KINESIN-LIKE PROTEIN KIF19 ISOFORM X1"/>
    <property type="match status" value="1"/>
</dbReference>
<gene>
    <name evidence="11" type="ORF">E3Q01_02077</name>
</gene>
<dbReference type="Pfam" id="PF00225">
    <property type="entry name" value="Kinesin"/>
    <property type="match status" value="1"/>
</dbReference>
<feature type="compositionally biased region" description="Gly residues" evidence="9">
    <location>
        <begin position="582"/>
        <end position="612"/>
    </location>
</feature>
<dbReference type="GO" id="GO:0005524">
    <property type="term" value="F:ATP binding"/>
    <property type="evidence" value="ECO:0007669"/>
    <property type="project" value="UniProtKB-UniRule"/>
</dbReference>
<feature type="compositionally biased region" description="Low complexity" evidence="9">
    <location>
        <begin position="3021"/>
        <end position="3033"/>
    </location>
</feature>
<dbReference type="SUPFAM" id="SSF48403">
    <property type="entry name" value="Ankyrin repeat"/>
    <property type="match status" value="1"/>
</dbReference>
<dbReference type="SUPFAM" id="SSF101489">
    <property type="entry name" value="Eukaryotic initiation factor 4f subunit eIF4g, eIF4e-binding domain"/>
    <property type="match status" value="1"/>
</dbReference>
<feature type="region of interest" description="Disordered" evidence="9">
    <location>
        <begin position="1644"/>
        <end position="1666"/>
    </location>
</feature>
<sequence length="3321" mass="363258">MSQQPKFNYAAAAKAKQQQREMAISEKQPPTKPKETKPAEAEKADKSDKSDKTEKSAPSKQKKEFNPHAFFTGGGASTQPPQQSQPAKAQKQQNGPNNNTRNSDSLRLNAQPFNPQHQNYRPPQSFQPRGSMTQNSASRPPQQQRSPQPPQQQLGSQPYYTPAYNTTGYYDPNMGIYVPFAQAPAAGWSQYPPQMPPTSPSAPQVSLPATTAPAAANAPRNGPSPQNIPTTPRVSSSNASPRPPFTPSANAPIFSPPQSTTTSPPPTSGMSPSAASFMPQRKSAAIKISNAQGEKIDLTSFKHQRQSSSIPSIASVEASAPDPSTYVKPPPRTAIRLESEEAKAKRLAEEAKQTDSEEKKKQEKANEERIETARKEEEKKEAEAEEKKRQEAAAEKAKAEEKLAAEEKAKADKEANAEKLAKEQAALLAKEKETTEGTTPGTSLDQAKVEISKDEQQKELISKIAPATDELATPAESDKQLPKIDTSSPTVGEEEKPAAASPSTSTQKPSQALGAARRIDDLTKISYPGDIKSPKAELNKQARPGKFRYDRDFLMQFMSVFTDKPASMPSLDAIGLEPDQGMGFGGRSSSGRQGSRGGMGRSSGFGKQGGFGQFSDVSSRGTSSAERFARSQAAGAFAGQPMSRTNSSHRGMAREASGGGRNRSQRGKTRDGKGGQSATPLADAMGSVAPLEKSENAWTPQALRNRAQGVRPGLNVDENDPAYIEKKVKGLLNKLTIEKFEPISDQIIIFANKSENEDDGRTLRLVIKLVFEKATDEAVWSEMYARLCRKMYDQLSANISDKDQPTTTTGGRLFRKYLLTRCQEDFEKGWSDKAAASKAAAEKAAEDDAKRQANEEAEADIAKGGEPKADAQSLSDEYYAAQKAKRRAKVMHLCIMQLLQRDDTKEVEEEDIESLAKLLTTVGGMLETPEAKRHIDSYFSHMQDIVDSPKTSSRLQFMLLDVIELRNHNWVGRHKDAGPKSIAQIHRDAAKQRAQSAADANVALQRGSSGRGPARQESSRGPSRRGQPRAPAVPEEKGGGDGWNTIGSGGNQKTSQVAGNLSQFGQFSSKGAQQPQQSQQSQFGPTSVFTKKGRQGGSGGTSPSGVASPLLSEGKSPAVSRTNSSGNMFSLLEAQDQAQHEEQPQRKKLNLLPRSSTKTDVEEPEPAPAAPATEEITDEKAKQMVKTMIEEFYSLKKISEGLESFKELPEEHKPKLIEQLIDRSLNGKKETVEITSELITAAVEQELVAQTQLETELDQVLLVRRLIIRKWNTKKSIATNVANALRLRMPDAAIRVASRQTEHRVDVTDKDSLRGVLEGSDAVINTVGLLQASRKTFEAVQHEGAENVARITRENNAKLVQISAIGADASSRLPYPRTKALGEQAALSECPDCSIVRPSLIFGPGDSFFNRFAWLAKYMPFLPVFGTGETLFQPVYVGDVAAAVALCAESRSDERIATRVNGKITEAGGPEVFTYRQIMQLVIDYSGNKRPIVSIPWSIAKMQAFVLENLPMPPVLSITRDQVEQLKKNNIVTPKHEQESNAISFKELLVSYDDDDVEMNFRSPNKIESKYGVVSDYTNLNLHQAAFTNDVGSAAFALRNGQPQNSVYKGTLPIHAASLAGSRDVLRMLIDAGADVNAPRLPKHVGAPKESHLHHHHEHNPPGTTGSTALHFAAAGGHLQIINILLDNGADPNKVDKNGQVPATLALHCGHKDIVHILVNYTMKSSQSAEESVDVLEDKIINSDKFKNRRPSLPSIIEQSSSTIKHSTNSIRKTTRNRRFSHSDNLSNVLELPPTPIEDSFNLTRANATFSTESLNEGTNVASSSNAEPSQQPHHSLRRLVSKQSLASLFTRSNKDKNQESDNDYSPDTVSAPSSPHKSIQKLPKRRSTSNYDDGLRPLEPLEPPTPRDRTNTVSTISSTNTRSSHTRTTDDNSSNTSPTNSTFILNIPMNQSQHAREAHAERQQKRRAQVRQQSTNSIGSQTPIQHQTQLHQEPQHAQPQQPQQPQQQQQQQPQQPQQPQQQQQTRFGNLQELSLQEQERRLSSSQAAEMVKRVEKELLTLAESGKAPNLSNSRLGSGVEQSELLERLQRYGETLALKRDAEKREDDIARSQTSSQSNSPQTDNLRVSVNHSETSPRTFARRQSSLQHNKLKQSHNIAKKNQYNTAIRINLPERAFPIVFCGTLVGFSLGSYRGGRIAGKKFLAENAHRAPKTVQGWYFYNKTKNYRIMQRSLTTGLLDASKIGGIALVWVAASSYTERLRKNIGVDSVYYKPLDELAGAISTVTATSILLRVRPLTGKENGLIEPLSSNIFSSDASLSYTPSKQPVRSSRRIIDVLDDRVLIFDPPDNDPARSFQNQGFTRPGTKRYKDQRYAFDKVFGEPTSQENVFYETTLPLIDGVLDGYNATVFAYGATGCGKTHTISGTPEDPGIIIRTMNELFTRIQQVETTYNVQVSLSYLEIYNEMIRDLLAPPDAKTPRSGLALQESAAQKISVAGLSEHHPSSPEQVLAMIMDGNKKRTMSPTMANATSSRSHAVLQINVKKRQVGHDAEQCATLSIIDLAGSERASATQNSGKRMTEGANINKSLLALGNCINALCEGAKGHIPYRNSKLTRLLKFSLGGNCRTVMIVCVSPFSQHYEDTQNTLKYANRAKNIKTKVSKNIINVDRHVREYVQMIAELREQNAKLQNIIDDRSTEMSAADQRKRASSFEEMTRIKTDISQKLDETLPSIVKGAAWDALLITSTMRAQPLEARLGNLSQNPSGNSHEIALLSSMLRPLAGLLAGNSSARSHILQAQKSSAMLEATLRAIESKRYDGMDEQTVMQIKQYVQSCRHQVQFESEKQRSELLKNALGVMSTGLAGTTKTIAYLAKIGNALVEDVNKKSIDYDKQIGYAKALQMEYEGSNSLLSSINSHDELPPPISAVNSPVNTFDGATFQPPPPLAISLKSLSPSSMPATSLVEVTNRRLSPVRKVKTTSGSPKRVHRRLSNFDGMMASKPPPLSFGAASIAAGSQMKASFAQPAAQPPASIQPKKSFRWKDEAGEGELYESRRRQSLGRSVKPSTTIINSNGMDTDDNKSDGGWEDDDGSSVFNAAPVAVPAPAPTPGPAPASAPTSAPVQSEQKMRGPVRLEQSQQTQPQRRSSSIAMRPLGSKTLASKKSNLSNVGEDEESSFRLPQGSPMRLSSPTKRIALLDLNDQGSPSRPARGFAQPTASSARRLSKLPEPTGMGTPRMRRVRRGSNIGPMRRGRASLLAAETSVQHPHQPPQPAPSSGPVRFNPGANLKSPRKGRRSLMPLGSSRRMSAAPPLGDFSFNKPGWK</sequence>
<dbReference type="InterPro" id="IPR001509">
    <property type="entry name" value="Epimerase_deHydtase"/>
</dbReference>
<keyword evidence="3 7" id="KW-0067">ATP-binding</keyword>
<dbReference type="PRINTS" id="PR00380">
    <property type="entry name" value="KINESINHEAVY"/>
</dbReference>
<feature type="region of interest" description="Disordered" evidence="9">
    <location>
        <begin position="1814"/>
        <end position="1837"/>
    </location>
</feature>
<feature type="compositionally biased region" description="Basic and acidic residues" evidence="9">
    <location>
        <begin position="32"/>
        <end position="66"/>
    </location>
</feature>
<feature type="region of interest" description="Disordered" evidence="9">
    <location>
        <begin position="1"/>
        <end position="545"/>
    </location>
</feature>
<dbReference type="PROSITE" id="PS00411">
    <property type="entry name" value="KINESIN_MOTOR_1"/>
    <property type="match status" value="1"/>
</dbReference>
<feature type="coiled-coil region" evidence="8">
    <location>
        <begin position="2671"/>
        <end position="2698"/>
    </location>
</feature>
<dbReference type="InterPro" id="IPR036961">
    <property type="entry name" value="Kinesin_motor_dom_sf"/>
</dbReference>
<dbReference type="SUPFAM" id="SSF48371">
    <property type="entry name" value="ARM repeat"/>
    <property type="match status" value="2"/>
</dbReference>
<evidence type="ECO:0000256" key="7">
    <source>
        <dbReference type="PROSITE-ProRule" id="PRU00283"/>
    </source>
</evidence>
<feature type="region of interest" description="Disordered" evidence="9">
    <location>
        <begin position="2097"/>
        <end position="2158"/>
    </location>
</feature>
<feature type="compositionally biased region" description="Basic residues" evidence="9">
    <location>
        <begin position="1879"/>
        <end position="1888"/>
    </location>
</feature>
<dbReference type="Proteomes" id="UP000310708">
    <property type="component" value="Unassembled WGS sequence"/>
</dbReference>
<dbReference type="InterPro" id="IPR022745">
    <property type="entry name" value="eIF4G1_eIF4E-bd"/>
</dbReference>
<feature type="compositionally biased region" description="Polar residues" evidence="9">
    <location>
        <begin position="223"/>
        <end position="240"/>
    </location>
</feature>
<dbReference type="PROSITE" id="PS50088">
    <property type="entry name" value="ANK_REPEAT"/>
    <property type="match status" value="2"/>
</dbReference>
<dbReference type="InterPro" id="IPR027417">
    <property type="entry name" value="P-loop_NTPase"/>
</dbReference>
<feature type="compositionally biased region" description="Polar residues" evidence="9">
    <location>
        <begin position="616"/>
        <end position="625"/>
    </location>
</feature>
<proteinExistence type="inferred from homology"/>
<dbReference type="GO" id="GO:0003777">
    <property type="term" value="F:microtubule motor activity"/>
    <property type="evidence" value="ECO:0007669"/>
    <property type="project" value="InterPro"/>
</dbReference>
<dbReference type="Gene3D" id="1.20.970.30">
    <property type="entry name" value="eIF4G, eIF4E-binding domain"/>
    <property type="match status" value="1"/>
</dbReference>
<feature type="compositionally biased region" description="Low complexity" evidence="9">
    <location>
        <begin position="77"/>
        <end position="93"/>
    </location>
</feature>
<dbReference type="Gene3D" id="1.25.40.20">
    <property type="entry name" value="Ankyrin repeat-containing domain"/>
    <property type="match status" value="1"/>
</dbReference>
<feature type="region of interest" description="Disordered" evidence="9">
    <location>
        <begin position="1851"/>
        <end position="2027"/>
    </location>
</feature>
<dbReference type="EMBL" id="SPRX01000022">
    <property type="protein sequence ID" value="TIC65497.1"/>
    <property type="molecule type" value="Genomic_DNA"/>
</dbReference>
<feature type="compositionally biased region" description="Polar residues" evidence="9">
    <location>
        <begin position="1051"/>
        <end position="1072"/>
    </location>
</feature>
<evidence type="ECO:0000259" key="10">
    <source>
        <dbReference type="PROSITE" id="PS50067"/>
    </source>
</evidence>
<dbReference type="Pfam" id="PF12152">
    <property type="entry name" value="eIF_4G1"/>
    <property type="match status" value="1"/>
</dbReference>
<dbReference type="Gene3D" id="3.40.850.10">
    <property type="entry name" value="Kinesin motor domain"/>
    <property type="match status" value="1"/>
</dbReference>
<dbReference type="InterPro" id="IPR003890">
    <property type="entry name" value="MIF4G-like_typ-3"/>
</dbReference>
<dbReference type="SMART" id="SM00543">
    <property type="entry name" value="MIF4G"/>
    <property type="match status" value="1"/>
</dbReference>
<dbReference type="GO" id="GO:0007018">
    <property type="term" value="P:microtubule-based movement"/>
    <property type="evidence" value="ECO:0007669"/>
    <property type="project" value="InterPro"/>
</dbReference>
<evidence type="ECO:0000256" key="8">
    <source>
        <dbReference type="SAM" id="Coils"/>
    </source>
</evidence>
<dbReference type="PROSITE" id="PS50067">
    <property type="entry name" value="KINESIN_MOTOR_2"/>
    <property type="match status" value="1"/>
</dbReference>
<feature type="compositionally biased region" description="Polar residues" evidence="9">
    <location>
        <begin position="1759"/>
        <end position="1772"/>
    </location>
</feature>
<feature type="compositionally biased region" description="Low complexity" evidence="9">
    <location>
        <begin position="256"/>
        <end position="273"/>
    </location>
</feature>
<dbReference type="GO" id="GO:0003723">
    <property type="term" value="F:RNA binding"/>
    <property type="evidence" value="ECO:0007669"/>
    <property type="project" value="InterPro"/>
</dbReference>
<dbReference type="InterPro" id="IPR002110">
    <property type="entry name" value="Ankyrin_rpt"/>
</dbReference>
<accession>A0A4T0TKN9</accession>
<feature type="compositionally biased region" description="Polar residues" evidence="9">
    <location>
        <begin position="94"/>
        <end position="137"/>
    </location>
</feature>
<dbReference type="InterPro" id="IPR001752">
    <property type="entry name" value="Kinesin_motor_dom"/>
</dbReference>